<name>A0ABW2TF94_9PSEU</name>
<dbReference type="InterPro" id="IPR001525">
    <property type="entry name" value="C5_MeTfrase"/>
</dbReference>
<dbReference type="InterPro" id="IPR029063">
    <property type="entry name" value="SAM-dependent_MTases_sf"/>
</dbReference>
<sequence>MRVVGQVEQNPFCRAVLARHWPEVPRHDDVRTAPAWWASQPRPRVDLVCGGSRASRSASPDAAWPRTTPVALGAMVEVIDAVQPEWVVWENVPGLRTRGLDIVHADLVRRGYQHRVGYATACAVGRPHVRRRLLGVAHADRIHGTPRLGTGQQTWPLQPSHRTTGPRVHRDHQDLAADTGAPGIADGLPAGLDVARVTALGNAVVPGITEHIGRLIVAAHHAHHGEAA</sequence>
<gene>
    <name evidence="5" type="ORF">ACFQV2_00525</name>
</gene>
<comment type="caution">
    <text evidence="5">The sequence shown here is derived from an EMBL/GenBank/DDBJ whole genome shotgun (WGS) entry which is preliminary data.</text>
</comment>
<evidence type="ECO:0000256" key="4">
    <source>
        <dbReference type="SAM" id="MobiDB-lite"/>
    </source>
</evidence>
<evidence type="ECO:0000313" key="6">
    <source>
        <dbReference type="Proteomes" id="UP001596512"/>
    </source>
</evidence>
<accession>A0ABW2TF94</accession>
<dbReference type="Pfam" id="PF00145">
    <property type="entry name" value="DNA_methylase"/>
    <property type="match status" value="1"/>
</dbReference>
<protein>
    <submittedName>
        <fullName evidence="5">DNA cytosine methyltransferase</fullName>
    </submittedName>
</protein>
<keyword evidence="6" id="KW-1185">Reference proteome</keyword>
<dbReference type="Gene3D" id="3.40.50.150">
    <property type="entry name" value="Vaccinia Virus protein VP39"/>
    <property type="match status" value="1"/>
</dbReference>
<keyword evidence="2" id="KW-0808">Transferase</keyword>
<reference evidence="6" key="1">
    <citation type="journal article" date="2019" name="Int. J. Syst. Evol. Microbiol.">
        <title>The Global Catalogue of Microorganisms (GCM) 10K type strain sequencing project: providing services to taxonomists for standard genome sequencing and annotation.</title>
        <authorList>
            <consortium name="The Broad Institute Genomics Platform"/>
            <consortium name="The Broad Institute Genome Sequencing Center for Infectious Disease"/>
            <person name="Wu L."/>
            <person name="Ma J."/>
        </authorList>
    </citation>
    <scope>NUCLEOTIDE SEQUENCE [LARGE SCALE GENOMIC DNA]</scope>
    <source>
        <strain evidence="6">JCM 17695</strain>
    </source>
</reference>
<dbReference type="GO" id="GO:0008168">
    <property type="term" value="F:methyltransferase activity"/>
    <property type="evidence" value="ECO:0007669"/>
    <property type="project" value="UniProtKB-KW"/>
</dbReference>
<evidence type="ECO:0000256" key="3">
    <source>
        <dbReference type="ARBA" id="ARBA00022747"/>
    </source>
</evidence>
<organism evidence="5 6">
    <name type="scientific">Actinokineospora soli</name>
    <dbReference type="NCBI Taxonomy" id="1048753"/>
    <lineage>
        <taxon>Bacteria</taxon>
        <taxon>Bacillati</taxon>
        <taxon>Actinomycetota</taxon>
        <taxon>Actinomycetes</taxon>
        <taxon>Pseudonocardiales</taxon>
        <taxon>Pseudonocardiaceae</taxon>
        <taxon>Actinokineospora</taxon>
    </lineage>
</organism>
<feature type="region of interest" description="Disordered" evidence="4">
    <location>
        <begin position="144"/>
        <end position="168"/>
    </location>
</feature>
<evidence type="ECO:0000256" key="2">
    <source>
        <dbReference type="ARBA" id="ARBA00022679"/>
    </source>
</evidence>
<keyword evidence="3" id="KW-0680">Restriction system</keyword>
<dbReference type="EMBL" id="JBHTEY010000002">
    <property type="protein sequence ID" value="MFC7612375.1"/>
    <property type="molecule type" value="Genomic_DNA"/>
</dbReference>
<dbReference type="SUPFAM" id="SSF53335">
    <property type="entry name" value="S-adenosyl-L-methionine-dependent methyltransferases"/>
    <property type="match status" value="1"/>
</dbReference>
<dbReference type="Proteomes" id="UP001596512">
    <property type="component" value="Unassembled WGS sequence"/>
</dbReference>
<proteinExistence type="predicted"/>
<keyword evidence="1 5" id="KW-0489">Methyltransferase</keyword>
<evidence type="ECO:0000256" key="1">
    <source>
        <dbReference type="ARBA" id="ARBA00022603"/>
    </source>
</evidence>
<evidence type="ECO:0000313" key="5">
    <source>
        <dbReference type="EMBL" id="MFC7612375.1"/>
    </source>
</evidence>
<dbReference type="GO" id="GO:0032259">
    <property type="term" value="P:methylation"/>
    <property type="evidence" value="ECO:0007669"/>
    <property type="project" value="UniProtKB-KW"/>
</dbReference>
<feature type="compositionally biased region" description="Polar residues" evidence="4">
    <location>
        <begin position="150"/>
        <end position="163"/>
    </location>
</feature>